<comment type="caution">
    <text evidence="1">The sequence shown here is derived from an EMBL/GenBank/DDBJ whole genome shotgun (WGS) entry which is preliminary data.</text>
</comment>
<dbReference type="EMBL" id="NUFG01000031">
    <property type="protein sequence ID" value="PEK18520.1"/>
    <property type="molecule type" value="Genomic_DNA"/>
</dbReference>
<sequence length="118" mass="13937">MFLDFEVMELGFTKEEIEDISNHFEYNLNISDWEEHITLFKSDEEIFKHFFIDDQDKELIIETLLEMGEVTAEDLEDGQTVMGYMVDNGDDTIFKLSNGRWVIFSHELLGKEAKQQMD</sequence>
<organism evidence="1 2">
    <name type="scientific">Bacillus wiedmannii</name>
    <dbReference type="NCBI Taxonomy" id="1890302"/>
    <lineage>
        <taxon>Bacteria</taxon>
        <taxon>Bacillati</taxon>
        <taxon>Bacillota</taxon>
        <taxon>Bacilli</taxon>
        <taxon>Bacillales</taxon>
        <taxon>Bacillaceae</taxon>
        <taxon>Bacillus</taxon>
        <taxon>Bacillus cereus group</taxon>
    </lineage>
</organism>
<evidence type="ECO:0000313" key="2">
    <source>
        <dbReference type="Proteomes" id="UP000220435"/>
    </source>
</evidence>
<name>A0AB73RDF2_9BACI</name>
<dbReference type="Proteomes" id="UP000220435">
    <property type="component" value="Unassembled WGS sequence"/>
</dbReference>
<gene>
    <name evidence="1" type="ORF">CN694_27020</name>
</gene>
<protein>
    <submittedName>
        <fullName evidence="1">Uncharacterized protein</fullName>
    </submittedName>
</protein>
<dbReference type="AlphaFoldDB" id="A0AB73RDF2"/>
<reference evidence="1 2" key="1">
    <citation type="submission" date="2017-09" db="EMBL/GenBank/DDBJ databases">
        <title>Large-scale bioinformatics analysis of Bacillus genomes uncovers conserved roles of natural products in bacterial physiology.</title>
        <authorList>
            <consortium name="Agbiome Team Llc"/>
            <person name="Bleich R.M."/>
            <person name="Kirk G.J."/>
            <person name="Santa Maria K.C."/>
            <person name="Allen S.E."/>
            <person name="Farag S."/>
            <person name="Shank E.A."/>
            <person name="Bowers A."/>
        </authorList>
    </citation>
    <scope>NUCLEOTIDE SEQUENCE [LARGE SCALE GENOMIC DNA]</scope>
    <source>
        <strain evidence="1 2">AFS000414</strain>
    </source>
</reference>
<dbReference type="RefSeq" id="WP_098058701.1">
    <property type="nucleotide sequence ID" value="NZ_NUFG01000031.1"/>
</dbReference>
<proteinExistence type="predicted"/>
<evidence type="ECO:0000313" key="1">
    <source>
        <dbReference type="EMBL" id="PEK18520.1"/>
    </source>
</evidence>
<accession>A0AB73RDF2</accession>